<organism evidence="6 7">
    <name type="scientific">Pseudoalteromonas rubra</name>
    <dbReference type="NCBI Taxonomy" id="43658"/>
    <lineage>
        <taxon>Bacteria</taxon>
        <taxon>Pseudomonadati</taxon>
        <taxon>Pseudomonadota</taxon>
        <taxon>Gammaproteobacteria</taxon>
        <taxon>Alteromonadales</taxon>
        <taxon>Pseudoalteromonadaceae</taxon>
        <taxon>Pseudoalteromonas</taxon>
    </lineage>
</organism>
<evidence type="ECO:0000256" key="3">
    <source>
        <dbReference type="ARBA" id="ARBA00023026"/>
    </source>
</evidence>
<proteinExistence type="predicted"/>
<dbReference type="InterPro" id="IPR050708">
    <property type="entry name" value="T6SS_VgrG/RHS"/>
</dbReference>
<dbReference type="InterPro" id="IPR013783">
    <property type="entry name" value="Ig-like_fold"/>
</dbReference>
<dbReference type="NCBIfam" id="TIGR03696">
    <property type="entry name" value="Rhs_assc_core"/>
    <property type="match status" value="1"/>
</dbReference>
<dbReference type="SUPFAM" id="SSF69318">
    <property type="entry name" value="Integrin alpha N-terminal domain"/>
    <property type="match status" value="1"/>
</dbReference>
<dbReference type="Gene3D" id="2.180.10.10">
    <property type="entry name" value="RHS repeat-associated core"/>
    <property type="match status" value="2"/>
</dbReference>
<dbReference type="RefSeq" id="WP_130246147.1">
    <property type="nucleotide sequence ID" value="NZ_PPUZ01000066.1"/>
</dbReference>
<dbReference type="InterPro" id="IPR029476">
    <property type="entry name" value="DNase_NucA_NucB"/>
</dbReference>
<accession>A0A4Q7E0Y8</accession>
<dbReference type="InterPro" id="IPR028994">
    <property type="entry name" value="Integrin_alpha_N"/>
</dbReference>
<dbReference type="GO" id="GO:0005576">
    <property type="term" value="C:extracellular region"/>
    <property type="evidence" value="ECO:0007669"/>
    <property type="project" value="UniProtKB-SubCell"/>
</dbReference>
<dbReference type="InterPro" id="IPR015943">
    <property type="entry name" value="WD40/YVTN_repeat-like_dom_sf"/>
</dbReference>
<feature type="signal peptide" evidence="4">
    <location>
        <begin position="1"/>
        <end position="21"/>
    </location>
</feature>
<comment type="caution">
    <text evidence="6">The sequence shown here is derived from an EMBL/GenBank/DDBJ whole genome shotgun (WGS) entry which is preliminary data.</text>
</comment>
<feature type="chain" id="PRO_5020834021" description="Deoxyribonuclease NucA/NucB domain-containing protein" evidence="4">
    <location>
        <begin position="22"/>
        <end position="3627"/>
    </location>
</feature>
<evidence type="ECO:0000313" key="6">
    <source>
        <dbReference type="EMBL" id="RZM74390.1"/>
    </source>
</evidence>
<dbReference type="PANTHER" id="PTHR32305:SF15">
    <property type="entry name" value="PROTEIN RHSA-RELATED"/>
    <property type="match status" value="1"/>
</dbReference>
<evidence type="ECO:0000256" key="2">
    <source>
        <dbReference type="ARBA" id="ARBA00022525"/>
    </source>
</evidence>
<protein>
    <recommendedName>
        <fullName evidence="5">Deoxyribonuclease NucA/NucB domain-containing protein</fullName>
    </recommendedName>
</protein>
<dbReference type="Gene3D" id="2.60.40.10">
    <property type="entry name" value="Immunoglobulins"/>
    <property type="match status" value="1"/>
</dbReference>
<dbReference type="PANTHER" id="PTHR32305">
    <property type="match status" value="1"/>
</dbReference>
<evidence type="ECO:0000256" key="4">
    <source>
        <dbReference type="SAM" id="SignalP"/>
    </source>
</evidence>
<dbReference type="Gene3D" id="2.130.10.10">
    <property type="entry name" value="YVTN repeat-like/Quinoprotein amine dehydrogenase"/>
    <property type="match status" value="1"/>
</dbReference>
<dbReference type="InterPro" id="IPR003284">
    <property type="entry name" value="Sal_SpvB"/>
</dbReference>
<dbReference type="Proteomes" id="UP000292345">
    <property type="component" value="Unassembled WGS sequence"/>
</dbReference>
<dbReference type="GO" id="GO:0005737">
    <property type="term" value="C:cytoplasm"/>
    <property type="evidence" value="ECO:0007669"/>
    <property type="project" value="InterPro"/>
</dbReference>
<gene>
    <name evidence="6" type="ORF">C3B51_19725</name>
</gene>
<comment type="subcellular location">
    <subcellularLocation>
        <location evidence="1">Secreted</location>
    </subcellularLocation>
</comment>
<keyword evidence="3" id="KW-0843">Virulence</keyword>
<feature type="domain" description="Deoxyribonuclease NucA/NucB" evidence="5">
    <location>
        <begin position="3552"/>
        <end position="3622"/>
    </location>
</feature>
<evidence type="ECO:0000313" key="7">
    <source>
        <dbReference type="Proteomes" id="UP000292345"/>
    </source>
</evidence>
<keyword evidence="4" id="KW-0732">Signal</keyword>
<keyword evidence="2" id="KW-0964">Secreted</keyword>
<dbReference type="EMBL" id="PPUZ01000066">
    <property type="protein sequence ID" value="RZM74390.1"/>
    <property type="molecule type" value="Genomic_DNA"/>
</dbReference>
<dbReference type="Pfam" id="PF03534">
    <property type="entry name" value="SpvB"/>
    <property type="match status" value="1"/>
</dbReference>
<evidence type="ECO:0000256" key="1">
    <source>
        <dbReference type="ARBA" id="ARBA00004613"/>
    </source>
</evidence>
<dbReference type="Pfam" id="PF14040">
    <property type="entry name" value="DNase_NucA_NucB"/>
    <property type="match status" value="1"/>
</dbReference>
<dbReference type="InterPro" id="IPR022385">
    <property type="entry name" value="Rhs_assc_core"/>
</dbReference>
<sequence length="3627" mass="400226">MMFLSRIVFSCLLLSSSLTWASTSGRNCDTSDIHVYTNKDKKITFMNPVIPNMHGLRELLLKRGNTNIFHYNINNNYKKISGDFSYTYNFKQAGVYKTIARNKLCGMGNSCSRWSCERKIIVTESKAPEFVSFSTNATNNRFKVGSGHLRVTFKFKDENKDFHAISVYEKGDVVGYCSRKSSDAKVAEFQCSENVYKNLVRPRTYKFNAKAWDKDHNASEFSPTVEITAYEENTAPVITLNVDGSKIEGTNSVIEVAPEHNLELEVTATDIDDASYNRLSRIELDVGAGYKNVNDYSSTCTTSGKHISCKGIVIPVRSSIDKLRARAIDAAGSTSEELALKVSMSMPPEVSISASKTTPFINESIQLTANASAPSGLSEYYICAINGEMGNNIKNGCTNPIHSCNLKVSECKFTLPNAHIPSSAGLVTYYAYAKNTIGVPHASKVAVNYSNYFGVRITPPGQTFFTVGQQIVFNVNASAFDASSTHLTSLALYKNGDEKTGSRVTDNLVVSPAIDSFTLPKKDSRRVTFEWSPTRADAATELSLTLVAIDNNNNVARAHLPNVRIFDPTPATPSTPSVELKNLGSGAYGFDVRNLKNMNELVLRATLNGRPYPLDKTSVSNPSISYSSKIQTTVNDHGKYLQVFARGHNWSSRGSVSGAEGSSKLEKVINIEQTPHTVFFNSYLTQSGGPFILSWPANSDGVTDHYKVYAWPGLPSDRGTAQRKLLTKQTKTTFKVTRLEQGHYTYELQACNSQGTCSNGQQLTVEHVPPYIDSATVTECAAADGCKEGLKTKVTLSGVGFDPTYSNLYIRLRKTGSTYAVPAANLTVQGSSLTGYVDDKVFLGLLDGGVDLTVTNGVVKNQDYLSNTIIVDETGSQQRPKLTGREFTVSELSYLYTGADEGMEVYRVRYNNNQFSLQHIDTYSPEAVLDNAIVAKPTVDTTPLVSGNSSYLIDKIYVGSLNNRFYHFVHDPKAPEPSHRLLKKWTFQTMGEITAQAKLDSSGALLVGSMDEALYSLDRDTGLVNWHYDFPNSGGVTTIFGTTSPDENTDDSENKDYVSVVTLDEELHTLDHRVIGANGVNWQQIEYLSEGEFKAQIESWERTQWHPSQDHTYVIGLTKVMYILLQKAPSKAEISFAAYLMQQGHPFNEIVNAIINVTPSLSQSSNAEFIATLFDRLLSEQNSDRELTGESFGVGNQRYWTDILDLGVTRAEVVIDLLGSADTSYDDATYRLLYHLYKHCLVINNCHYDYDSDGDGLSNALEDAIGTNSGDSRDGLVAPKLTVTNDNGALEFTLETSGMVDEYQLFLQHLPETVSDEEAIIPAVKSSDNNLTTWIKNYGKGTYLFKARACVSAEKLQGLQVSRCGNNFSDEFRVEVGASSIHEGKIQFKIPNSKPVNHEPSRETLLEHATIQPTVGSFRVTESGAASYTVPINLPAGITGVQPEVSLNYNSQGGDGLVALGWSLSATSSISRCRQTKAQDGQFRGLTLSDEDRFCLDGQRLVSVSNPTHNGQFGDEQIEEQFVTEIDSYMTIYRIGSGNQSKFVVLSKDGSVKQYGASDTSKIQITDSKNVKHTMSWMLSDVKDNLGDESTTINYHYTNLESKDSSSDKETVLDSITYSGFTVKFDHSAGELRGVGYIDEARTTQFARLNGIKVHKGENTELAKYVLTFGQAGNGARLLKTVEHCRADTCRAPINFNYEKFGTSLNYESFSDVFSKTDYRNAVAGVTMADLKASGRAQLVTLEQTDKRARRYQLCIYQGVIDEKADELACTDIFRKDDHESVSMFAIDHDQDGKQTLLINMRSEHSSDAYPGYWAHYSLSDNDTLRAIALPNGWSSNDYMREIKPADMDGDGYADLVYKKKHDDPDLYVRLWSTATDKFEREYTLYTKENNSSYGSWGDFTSKGTDWHVIDMNFDGLADIVSLKCKVASCSNDDAKRLSVHYNQGTSHFGGFAQFLTKDIVNEEKIEHLTPSDVNGDGLVDLIFLVTESYNHNVKRWRVLLNQSSERVSFRQVFQVAAKVDGYDSNSVSEDIPPMSMDVDRNGRLDLFFKEKKSDFWRRYQWSVESETFVLVEKEALALKVNTRKGDFAFFSDYDGDGLADIIAKHEQGVSVRYNLYRSPMAGMLLDIEQGYRGNQNKTQIKYGLMSDDLVYSDLADDLTADSGRFNSQNLLVSKVVGSGVLVQSVTSDSPSNRQGTHYNEVAKVDYHYQGARVQFGGRGALGFKTLKTTTQKAGVTFATTTRYHQAFPLTGMPYSTEKRLLSGSIDLLLDIAVNEYATSKRTEKGNVLVHQVYNSASRECSAVMNSGYSVGAYNCTNTTTEQDNYGNVKNLLVNTHDVDFGSEESFAKVAASGDLIRSVKTSNDFGSPEQKRLGRLLSTEVVYSGQGLTPIKKSSRFEYYPEKHAHENMLYKEIVGEGLGCNYELTTEHTYDKFGNKIKVSSTNTGCPINEQETRVSETIYDSEGRYVDLTKQSGSGSELFLKSGQVLGYESGNADRNVFGQPINVKDSNGVVTKILYDDFGEEIGSYSNTGAQAYTYYSKCADGDACAVRLIKMVNGEIREKHLLDKLGRVYSISKIDVLDNWHTSTYEFDQYGRNDVINESGSQPVIKTFDALDRVVSVVDNNNGTTSTTSWSVSGQGRETTVKIIGSGIDQEKTSVSNAAGQTIQVIDSNNQVLDYVYNALGAQVTVTSSAEASNQRLLSTIRYDKMGRKSSQEDADRGNWSYIYNAFGELVSQTDARKVVLTMQYDFLGRKIKQTQEQLNGITGEGTSVWQYGETNKTLHLLISSTQGSDWQQNYFYDEFGRAAATSTSLGGTTHCANRVFFDPRDDTLRVSDGTNLDPIASKCVIQQNFYDKYSRLALQFDDYRQAKEGAQKYIEARGVAMTYQNGQLLAKTEARDGDDGQIYYKVLGVNHRGQVTSYMKGNVTMEVSYDQKGMVTSISSKGLDIQRDTYSFDSLGNLISRSQIGMATREYHYDDLNRVLGVNDVDLFKYSATGNLIEKADYVVGSDIECAGYGESSVLVLGRWTQNYGQGDTPLHAISSRQRDSNSSCLGHLPAKTELFEYDANGNQIKRTTNDDITTIKYSARNKAIEIQGNGETVSFSYDANNRRFKRMDAKNTVFYVGALELTIPHNEEDQSVINRYIGNDAQQTYYSTGISKTKWMFTDHQGSTIAITNDANVVLARYAYDVFGKQREVEFNNKHVGVVFDNITDNLRAYTGHEPVSLGGDKRIIHMNGRVYDSDTGRFMQADPFVQAPSNLQNYNAYSYVLNNPLSYTDPSGYLFKKLLKVTMKITGDWYIHKFLNNVPWLKSIASVALNFIPGCQVWCTAVFNAKSTFVATGSLNGALKAGAIAAASAYAFSQIGDAFGAESGFWQNGGAAHVGAHALTGGIVSELQGGKFGHGFFSAGLTKGAQIAGLVSMDNVVIGTAQSMVISGTISQLTGGKFANAAVTGAFQYLYNARGGKGFAKFGKDLGRLFSGDNRTTNQKIVEYAAELMDAGFTAEEAEIRATKKYSVSKSVKVSHSKHPETAKHIEDAQAAGHPQTLTINRAGTAANRKASLRGVPTKKGYDRDEYPPAMFEEGGSGASVRYISPGDNRGAGSSIGAQCRGLACGTKVNIEVVD</sequence>
<reference evidence="6 7" key="1">
    <citation type="submission" date="2018-01" db="EMBL/GenBank/DDBJ databases">
        <title>Co-occurrence of chitin degradation, pigmentation and bioactivity in marine Pseudoalteromonas.</title>
        <authorList>
            <person name="Paulsen S."/>
            <person name="Gram L."/>
            <person name="Machado H."/>
        </authorList>
    </citation>
    <scope>NUCLEOTIDE SEQUENCE [LARGE SCALE GENOMIC DNA]</scope>
    <source>
        <strain evidence="6 7">S1946</strain>
    </source>
</reference>
<evidence type="ECO:0000259" key="5">
    <source>
        <dbReference type="Pfam" id="PF14040"/>
    </source>
</evidence>
<name>A0A4Q7E0Y8_9GAMM</name>